<dbReference type="Pfam" id="PF13581">
    <property type="entry name" value="HATPase_c_2"/>
    <property type="match status" value="1"/>
</dbReference>
<dbReference type="Gene3D" id="3.60.40.10">
    <property type="entry name" value="PPM-type phosphatase domain"/>
    <property type="match status" value="1"/>
</dbReference>
<feature type="domain" description="PPM-type phosphatase" evidence="4">
    <location>
        <begin position="343"/>
        <end position="565"/>
    </location>
</feature>
<dbReference type="InterPro" id="IPR003018">
    <property type="entry name" value="GAF"/>
</dbReference>
<dbReference type="InterPro" id="IPR001932">
    <property type="entry name" value="PPM-type_phosphatase-like_dom"/>
</dbReference>
<feature type="domain" description="PAS" evidence="3">
    <location>
        <begin position="19"/>
        <end position="85"/>
    </location>
</feature>
<dbReference type="Pfam" id="PF01590">
    <property type="entry name" value="GAF"/>
    <property type="match status" value="1"/>
</dbReference>
<evidence type="ECO:0000313" key="5">
    <source>
        <dbReference type="EMBL" id="XDQ51195.1"/>
    </source>
</evidence>
<dbReference type="SMART" id="SM00091">
    <property type="entry name" value="PAS"/>
    <property type="match status" value="1"/>
</dbReference>
<sequence>MVALAHSDPGRRVDETAASMLEALFTQSPIGLHLLDTDLRVVRVNTATPVMRGVPLDDMKGRPIRDVYDIVEGCNVEALLREVLESGVPLLQRVVRARGEGNPPQERQFEISALRLESPSRSVLGLAVTAIDVTERERARTRTQVLDAVRRHVGRTLDPAVTGEELVPTVVPAFADIAIVEVVEAVIRGDDPPPAPLSTGTPLMRTAFRSDRARPPQAHPVGDVHRLPAPTPFTQAMADLRPRVVALHPTTPWLSVDPPRAHAIHASGAHSLLVVPLALRDAALGVVSLYRSGHSPPFDEGDRELAVELATHTALCIDSARRYTREHTVAATVHRRLLPRRPESHASLETAYLSATGADPGAWYDTIALSSARTALVVGKVSGGGLSAAATMGQLRTAVRSLSAFDLAPDELLARLHDTAGQLAAERAHLPLGDPLRCEALTADCVYAVHDPLTGTCAMAAAGNLAPLVAQPDHTVTSCGTPAGPRLGTTEGAPFASVDVEVPDGSVLVFTSDPLLTSYLAESSGPLSSAADYRDRPLQDLCDAVVYAVPAGLGAADAAVIVTRTRSFPPDRFAAWPLDADPEAVAVARRRTRAQLAAWDVDDETAFNTELIVSELVTNAVKYGTPPLELRLIHDRTLTCEVRDAGSAAPHLRHAGTVDEGGRGLFIAAELAQAWGTRYTAPGKTIWTEQPLPGVTAREGSF</sequence>
<dbReference type="SUPFAM" id="SSF55781">
    <property type="entry name" value="GAF domain-like"/>
    <property type="match status" value="1"/>
</dbReference>
<dbReference type="Pfam" id="PF08448">
    <property type="entry name" value="PAS_4"/>
    <property type="match status" value="1"/>
</dbReference>
<proteinExistence type="predicted"/>
<dbReference type="Pfam" id="PF07228">
    <property type="entry name" value="SpoIIE"/>
    <property type="match status" value="1"/>
</dbReference>
<dbReference type="CDD" id="cd16936">
    <property type="entry name" value="HATPase_RsbW-like"/>
    <property type="match status" value="1"/>
</dbReference>
<dbReference type="SUPFAM" id="SSF55874">
    <property type="entry name" value="ATPase domain of HSP90 chaperone/DNA topoisomerase II/histidine kinase"/>
    <property type="match status" value="1"/>
</dbReference>
<dbReference type="SMART" id="SM00065">
    <property type="entry name" value="GAF"/>
    <property type="match status" value="1"/>
</dbReference>
<evidence type="ECO:0000259" key="4">
    <source>
        <dbReference type="SMART" id="SM00331"/>
    </source>
</evidence>
<dbReference type="InterPro" id="IPR035965">
    <property type="entry name" value="PAS-like_dom_sf"/>
</dbReference>
<evidence type="ECO:0000256" key="1">
    <source>
        <dbReference type="ARBA" id="ARBA00022801"/>
    </source>
</evidence>
<gene>
    <name evidence="5" type="ORF">AB5J53_05830</name>
</gene>
<accession>A0AB39R5Q5</accession>
<reference evidence="5" key="1">
    <citation type="submission" date="2024-07" db="EMBL/GenBank/DDBJ databases">
        <authorList>
            <person name="Yu S.T."/>
        </authorList>
    </citation>
    <scope>NUCLEOTIDE SEQUENCE</scope>
    <source>
        <strain evidence="5">R41</strain>
    </source>
</reference>
<dbReference type="InterPro" id="IPR003594">
    <property type="entry name" value="HATPase_dom"/>
</dbReference>
<dbReference type="InterPro" id="IPR052016">
    <property type="entry name" value="Bact_Sigma-Reg"/>
</dbReference>
<keyword evidence="1" id="KW-0378">Hydrolase</keyword>
<evidence type="ECO:0000259" key="3">
    <source>
        <dbReference type="SMART" id="SM00091"/>
    </source>
</evidence>
<name>A0AB39R5Q5_9ACTN</name>
<feature type="domain" description="GAF" evidence="2">
    <location>
        <begin position="141"/>
        <end position="327"/>
    </location>
</feature>
<dbReference type="RefSeq" id="WP_369244527.1">
    <property type="nucleotide sequence ID" value="NZ_CP163443.1"/>
</dbReference>
<dbReference type="InterPro" id="IPR000014">
    <property type="entry name" value="PAS"/>
</dbReference>
<evidence type="ECO:0000259" key="2">
    <source>
        <dbReference type="SMART" id="SM00065"/>
    </source>
</evidence>
<dbReference type="FunFam" id="3.30.565.10:FF:000028">
    <property type="entry name" value="PAS sensor protein"/>
    <property type="match status" value="1"/>
</dbReference>
<dbReference type="Gene3D" id="3.30.450.40">
    <property type="match status" value="1"/>
</dbReference>
<dbReference type="SUPFAM" id="SSF55785">
    <property type="entry name" value="PYP-like sensor domain (PAS domain)"/>
    <property type="match status" value="1"/>
</dbReference>
<dbReference type="AlphaFoldDB" id="A0AB39R5Q5"/>
<dbReference type="InterPro" id="IPR036457">
    <property type="entry name" value="PPM-type-like_dom_sf"/>
</dbReference>
<protein>
    <submittedName>
        <fullName evidence="5">SpoIIE family protein phosphatase</fullName>
    </submittedName>
</protein>
<dbReference type="PANTHER" id="PTHR43156:SF2">
    <property type="entry name" value="STAGE II SPORULATION PROTEIN E"/>
    <property type="match status" value="1"/>
</dbReference>
<dbReference type="Gene3D" id="3.30.565.10">
    <property type="entry name" value="Histidine kinase-like ATPase, C-terminal domain"/>
    <property type="match status" value="1"/>
</dbReference>
<dbReference type="InterPro" id="IPR036890">
    <property type="entry name" value="HATPase_C_sf"/>
</dbReference>
<dbReference type="PANTHER" id="PTHR43156">
    <property type="entry name" value="STAGE II SPORULATION PROTEIN E-RELATED"/>
    <property type="match status" value="1"/>
</dbReference>
<dbReference type="SMART" id="SM00331">
    <property type="entry name" value="PP2C_SIG"/>
    <property type="match status" value="1"/>
</dbReference>
<organism evidence="5">
    <name type="scientific">Streptomyces sp. R41</name>
    <dbReference type="NCBI Taxonomy" id="3238632"/>
    <lineage>
        <taxon>Bacteria</taxon>
        <taxon>Bacillati</taxon>
        <taxon>Actinomycetota</taxon>
        <taxon>Actinomycetes</taxon>
        <taxon>Kitasatosporales</taxon>
        <taxon>Streptomycetaceae</taxon>
        <taxon>Streptomyces</taxon>
    </lineage>
</organism>
<dbReference type="InterPro" id="IPR029016">
    <property type="entry name" value="GAF-like_dom_sf"/>
</dbReference>
<dbReference type="InterPro" id="IPR013656">
    <property type="entry name" value="PAS_4"/>
</dbReference>
<dbReference type="GO" id="GO:0016791">
    <property type="term" value="F:phosphatase activity"/>
    <property type="evidence" value="ECO:0007669"/>
    <property type="project" value="TreeGrafter"/>
</dbReference>
<dbReference type="EMBL" id="CP163443">
    <property type="protein sequence ID" value="XDQ51195.1"/>
    <property type="molecule type" value="Genomic_DNA"/>
</dbReference>
<dbReference type="Gene3D" id="3.30.450.20">
    <property type="entry name" value="PAS domain"/>
    <property type="match status" value="1"/>
</dbReference>
<dbReference type="CDD" id="cd00130">
    <property type="entry name" value="PAS"/>
    <property type="match status" value="1"/>
</dbReference>